<evidence type="ECO:0000313" key="2">
    <source>
        <dbReference type="EMBL" id="KAF7181297.1"/>
    </source>
</evidence>
<protein>
    <recommendedName>
        <fullName evidence="1">Methyltransferase domain-containing protein</fullName>
    </recommendedName>
</protein>
<accession>A0A8H6R0D0</accession>
<gene>
    <name evidence="2" type="ORF">CNMCM7691_000515</name>
</gene>
<sequence>MESVTDTVSTIVEPERDLASIFNSAIAATAISAAWEVGLLDELKEQRKVDLHKFAIQNDLDIGSMQGLVTALAIVNVVQHEQNTIRPGRLLDEAYRTKSLFHWLTLGSGGLFSRMQYLLRNENRTGDFYQRDPVAIAYACQDINREHFDPVFWTAMAGLDYKFQSVADLGSGTGERLMKILDRYPGTTGIGIDLAGPAVKVAAAEALKRGFGGRLFFKEGDVREIEHDVDYAQIDLLTCFMMGHDFWPRDNCVATLQQLRKAFPKVRRFFLGDTTRILLGNAQSKYAINENNVPIFTLGFEFGHAMMGVYLPTMEEWEGVFVESGWRCTRKHLVGSPSLSVIFELEHASLQINPSL</sequence>
<evidence type="ECO:0000313" key="3">
    <source>
        <dbReference type="Proteomes" id="UP000641853"/>
    </source>
</evidence>
<dbReference type="Gene3D" id="3.40.50.150">
    <property type="entry name" value="Vaccinia Virus protein VP39"/>
    <property type="match status" value="1"/>
</dbReference>
<dbReference type="Pfam" id="PF13649">
    <property type="entry name" value="Methyltransf_25"/>
    <property type="match status" value="1"/>
</dbReference>
<dbReference type="InterPro" id="IPR036388">
    <property type="entry name" value="WH-like_DNA-bd_sf"/>
</dbReference>
<dbReference type="CDD" id="cd02440">
    <property type="entry name" value="AdoMet_MTases"/>
    <property type="match status" value="1"/>
</dbReference>
<dbReference type="Gene3D" id="1.10.10.10">
    <property type="entry name" value="Winged helix-like DNA-binding domain superfamily/Winged helix DNA-binding domain"/>
    <property type="match status" value="1"/>
</dbReference>
<reference evidence="2" key="1">
    <citation type="submission" date="2020-06" db="EMBL/GenBank/DDBJ databases">
        <title>Draft genome sequences of strains closely related to Aspergillus parafelis and Aspergillus hiratsukae.</title>
        <authorList>
            <person name="Dos Santos R.A.C."/>
            <person name="Rivero-Menendez O."/>
            <person name="Steenwyk J.L."/>
            <person name="Mead M.E."/>
            <person name="Goldman G.H."/>
            <person name="Alastruey-Izquierdo A."/>
            <person name="Rokas A."/>
        </authorList>
    </citation>
    <scope>NUCLEOTIDE SEQUENCE</scope>
    <source>
        <strain evidence="2">CNM-CM7691</strain>
    </source>
</reference>
<dbReference type="SUPFAM" id="SSF53335">
    <property type="entry name" value="S-adenosyl-L-methionine-dependent methyltransferases"/>
    <property type="match status" value="1"/>
</dbReference>
<dbReference type="InterPro" id="IPR041698">
    <property type="entry name" value="Methyltransf_25"/>
</dbReference>
<dbReference type="Proteomes" id="UP000641853">
    <property type="component" value="Unassembled WGS sequence"/>
</dbReference>
<evidence type="ECO:0000259" key="1">
    <source>
        <dbReference type="Pfam" id="PF13649"/>
    </source>
</evidence>
<organism evidence="2 3">
    <name type="scientific">Aspergillus felis</name>
    <dbReference type="NCBI Taxonomy" id="1287682"/>
    <lineage>
        <taxon>Eukaryota</taxon>
        <taxon>Fungi</taxon>
        <taxon>Dikarya</taxon>
        <taxon>Ascomycota</taxon>
        <taxon>Pezizomycotina</taxon>
        <taxon>Eurotiomycetes</taxon>
        <taxon>Eurotiomycetidae</taxon>
        <taxon>Eurotiales</taxon>
        <taxon>Aspergillaceae</taxon>
        <taxon>Aspergillus</taxon>
        <taxon>Aspergillus subgen. Fumigati</taxon>
    </lineage>
</organism>
<dbReference type="InterPro" id="IPR029063">
    <property type="entry name" value="SAM-dependent_MTases_sf"/>
</dbReference>
<keyword evidence="3" id="KW-1185">Reference proteome</keyword>
<proteinExistence type="predicted"/>
<dbReference type="AlphaFoldDB" id="A0A8H6R0D0"/>
<dbReference type="EMBL" id="JACBAG010001817">
    <property type="protein sequence ID" value="KAF7181297.1"/>
    <property type="molecule type" value="Genomic_DNA"/>
</dbReference>
<feature type="domain" description="Methyltransferase" evidence="1">
    <location>
        <begin position="166"/>
        <end position="261"/>
    </location>
</feature>
<name>A0A8H6R0D0_9EURO</name>
<comment type="caution">
    <text evidence="2">The sequence shown here is derived from an EMBL/GenBank/DDBJ whole genome shotgun (WGS) entry which is preliminary data.</text>
</comment>